<reference evidence="1 3" key="2">
    <citation type="journal article" date="2013" name="Nature">
        <title>Insights into bilaterian evolution from three spiralian genomes.</title>
        <authorList>
            <person name="Simakov O."/>
            <person name="Marletaz F."/>
            <person name="Cho S.J."/>
            <person name="Edsinger-Gonzales E."/>
            <person name="Havlak P."/>
            <person name="Hellsten U."/>
            <person name="Kuo D.H."/>
            <person name="Larsson T."/>
            <person name="Lv J."/>
            <person name="Arendt D."/>
            <person name="Savage R."/>
            <person name="Osoegawa K."/>
            <person name="de Jong P."/>
            <person name="Grimwood J."/>
            <person name="Chapman J.A."/>
            <person name="Shapiro H."/>
            <person name="Aerts A."/>
            <person name="Otillar R.P."/>
            <person name="Terry A.Y."/>
            <person name="Boore J.L."/>
            <person name="Grigoriev I.V."/>
            <person name="Lindberg D.R."/>
            <person name="Seaver E.C."/>
            <person name="Weisblat D.A."/>
            <person name="Putnam N.H."/>
            <person name="Rokhsar D.S."/>
        </authorList>
    </citation>
    <scope>NUCLEOTIDE SEQUENCE</scope>
    <source>
        <strain evidence="1 3">I ESC-2004</strain>
    </source>
</reference>
<dbReference type="EMBL" id="KB296162">
    <property type="protein sequence ID" value="ELU12125.1"/>
    <property type="molecule type" value="Genomic_DNA"/>
</dbReference>
<sequence>MTSVNLTEASGAASDQEELAALEAKALDPAFARNMVSKLARIGGKMYIAFCWPLGERQRRWSKTRSASTSNTHLKNEQMWLPLWLLPRCTGGGSVSYRNFKLRRLIAGANG</sequence>
<dbReference type="Proteomes" id="UP000014760">
    <property type="component" value="Unassembled WGS sequence"/>
</dbReference>
<evidence type="ECO:0000313" key="1">
    <source>
        <dbReference type="EMBL" id="ELU12125.1"/>
    </source>
</evidence>
<dbReference type="AlphaFoldDB" id="R7V8P7"/>
<gene>
    <name evidence="1" type="ORF">CAPTEDRAFT_202227</name>
</gene>
<keyword evidence="3" id="KW-1185">Reference proteome</keyword>
<reference evidence="3" key="1">
    <citation type="submission" date="2012-12" db="EMBL/GenBank/DDBJ databases">
        <authorList>
            <person name="Hellsten U."/>
            <person name="Grimwood J."/>
            <person name="Chapman J.A."/>
            <person name="Shapiro H."/>
            <person name="Aerts A."/>
            <person name="Otillar R.P."/>
            <person name="Terry A.Y."/>
            <person name="Boore J.L."/>
            <person name="Simakov O."/>
            <person name="Marletaz F."/>
            <person name="Cho S.-J."/>
            <person name="Edsinger-Gonzales E."/>
            <person name="Havlak P."/>
            <person name="Kuo D.-H."/>
            <person name="Larsson T."/>
            <person name="Lv J."/>
            <person name="Arendt D."/>
            <person name="Savage R."/>
            <person name="Osoegawa K."/>
            <person name="de Jong P."/>
            <person name="Lindberg D.R."/>
            <person name="Seaver E.C."/>
            <person name="Weisblat D.A."/>
            <person name="Putnam N.H."/>
            <person name="Grigoriev I.V."/>
            <person name="Rokhsar D.S."/>
        </authorList>
    </citation>
    <scope>NUCLEOTIDE SEQUENCE</scope>
    <source>
        <strain evidence="3">I ESC-2004</strain>
    </source>
</reference>
<accession>R7V8P7</accession>
<organism evidence="1">
    <name type="scientific">Capitella teleta</name>
    <name type="common">Polychaete worm</name>
    <dbReference type="NCBI Taxonomy" id="283909"/>
    <lineage>
        <taxon>Eukaryota</taxon>
        <taxon>Metazoa</taxon>
        <taxon>Spiralia</taxon>
        <taxon>Lophotrochozoa</taxon>
        <taxon>Annelida</taxon>
        <taxon>Polychaeta</taxon>
        <taxon>Sedentaria</taxon>
        <taxon>Scolecida</taxon>
        <taxon>Capitellidae</taxon>
        <taxon>Capitella</taxon>
    </lineage>
</organism>
<protein>
    <submittedName>
        <fullName evidence="1 2">Uncharacterized protein</fullName>
    </submittedName>
</protein>
<name>R7V8P7_CAPTE</name>
<proteinExistence type="predicted"/>
<dbReference type="EMBL" id="AMQN01005506">
    <property type="status" value="NOT_ANNOTATED_CDS"/>
    <property type="molecule type" value="Genomic_DNA"/>
</dbReference>
<evidence type="ECO:0000313" key="3">
    <source>
        <dbReference type="Proteomes" id="UP000014760"/>
    </source>
</evidence>
<reference evidence="2" key="3">
    <citation type="submission" date="2015-06" db="UniProtKB">
        <authorList>
            <consortium name="EnsemblMetazoa"/>
        </authorList>
    </citation>
    <scope>IDENTIFICATION</scope>
</reference>
<evidence type="ECO:0000313" key="2">
    <source>
        <dbReference type="EnsemblMetazoa" id="CapteP202227"/>
    </source>
</evidence>
<dbReference type="HOGENOM" id="CLU_2160762_0_0_1"/>
<dbReference type="EnsemblMetazoa" id="CapteT202227">
    <property type="protein sequence ID" value="CapteP202227"/>
    <property type="gene ID" value="CapteG202227"/>
</dbReference>